<protein>
    <submittedName>
        <fullName evidence="6">Zinc transport system substrate-binding protein</fullName>
    </submittedName>
</protein>
<evidence type="ECO:0000256" key="2">
    <source>
        <dbReference type="ARBA" id="ARBA00022448"/>
    </source>
</evidence>
<evidence type="ECO:0000256" key="1">
    <source>
        <dbReference type="ARBA" id="ARBA00011028"/>
    </source>
</evidence>
<sequence>MKKSIIAAAASALLALACVAGCASGTASNNQSGSDQGQETKTVKVVASFYPMADYAKKIGGDRVEVVNLVPAGTEPHDWEPSTDDMKTLESADVFVYNGAGMEKWVDQVSDTLSNDRLVKVEASQGIQLRAGADEEQGQYDPHVWLSPQNAKVEMANIRDALIAADPDGKDVYEKNYETYAAKLDELDQQYQQRLSAVPNKNIVVSHQAFGYLCDTYGLNQVAIEGLDAESEPDAKTMAEIVDFAKDNHVKVIFGEDLVSPKVAQQIADESGAQCKVLNPLEGLTDEQLAAGEDYFSVMEKNLDKLVEALS</sequence>
<dbReference type="PRINTS" id="PR00690">
    <property type="entry name" value="ADHESNFAMILY"/>
</dbReference>
<dbReference type="InterPro" id="IPR050492">
    <property type="entry name" value="Bact_metal-bind_prot9"/>
</dbReference>
<dbReference type="InterPro" id="IPR006129">
    <property type="entry name" value="AdhesinB"/>
</dbReference>
<dbReference type="PRINTS" id="PR00691">
    <property type="entry name" value="ADHESINB"/>
</dbReference>
<keyword evidence="3 5" id="KW-0732">Signal</keyword>
<evidence type="ECO:0000313" key="7">
    <source>
        <dbReference type="Proteomes" id="UP000199128"/>
    </source>
</evidence>
<gene>
    <name evidence="6" type="ORF">SAMN05216446_1712</name>
</gene>
<reference evidence="7" key="1">
    <citation type="submission" date="2016-10" db="EMBL/GenBank/DDBJ databases">
        <authorList>
            <person name="Varghese N."/>
            <person name="Submissions S."/>
        </authorList>
    </citation>
    <scope>NUCLEOTIDE SEQUENCE [LARGE SCALE GENOMIC DNA]</scope>
    <source>
        <strain evidence="7">KHGC19</strain>
    </source>
</reference>
<dbReference type="Pfam" id="PF01297">
    <property type="entry name" value="ZnuA"/>
    <property type="match status" value="1"/>
</dbReference>
<evidence type="ECO:0000313" key="6">
    <source>
        <dbReference type="EMBL" id="SER67899.1"/>
    </source>
</evidence>
<evidence type="ECO:0000256" key="5">
    <source>
        <dbReference type="SAM" id="SignalP"/>
    </source>
</evidence>
<feature type="chain" id="PRO_5011509074" evidence="5">
    <location>
        <begin position="23"/>
        <end position="311"/>
    </location>
</feature>
<dbReference type="EMBL" id="FOGP01000007">
    <property type="protein sequence ID" value="SER67899.1"/>
    <property type="molecule type" value="Genomic_DNA"/>
</dbReference>
<dbReference type="PANTHER" id="PTHR42953">
    <property type="entry name" value="HIGH-AFFINITY ZINC UPTAKE SYSTEM PROTEIN ZNUA-RELATED"/>
    <property type="match status" value="1"/>
</dbReference>
<dbReference type="AlphaFoldDB" id="A0A1H9R778"/>
<proteinExistence type="inferred from homology"/>
<organism evidence="6 7">
    <name type="scientific">Parafannyhessea umbonata</name>
    <dbReference type="NCBI Taxonomy" id="604330"/>
    <lineage>
        <taxon>Bacteria</taxon>
        <taxon>Bacillati</taxon>
        <taxon>Actinomycetota</taxon>
        <taxon>Coriobacteriia</taxon>
        <taxon>Coriobacteriales</taxon>
        <taxon>Atopobiaceae</taxon>
        <taxon>Parafannyhessea</taxon>
    </lineage>
</organism>
<dbReference type="InterPro" id="IPR006128">
    <property type="entry name" value="Lipoprotein_PsaA-like"/>
</dbReference>
<comment type="similarity">
    <text evidence="1 4">Belongs to the bacterial solute-binding protein 9 family.</text>
</comment>
<dbReference type="Gene3D" id="3.40.50.1980">
    <property type="entry name" value="Nitrogenase molybdenum iron protein domain"/>
    <property type="match status" value="2"/>
</dbReference>
<dbReference type="GO" id="GO:0046872">
    <property type="term" value="F:metal ion binding"/>
    <property type="evidence" value="ECO:0007669"/>
    <property type="project" value="InterPro"/>
</dbReference>
<dbReference type="RefSeq" id="WP_091009866.1">
    <property type="nucleotide sequence ID" value="NZ_FOGP01000007.1"/>
</dbReference>
<keyword evidence="2 4" id="KW-0813">Transport</keyword>
<dbReference type="GO" id="GO:0030001">
    <property type="term" value="P:metal ion transport"/>
    <property type="evidence" value="ECO:0007669"/>
    <property type="project" value="InterPro"/>
</dbReference>
<name>A0A1H9R778_9ACTN</name>
<evidence type="ECO:0000256" key="4">
    <source>
        <dbReference type="RuleBase" id="RU003512"/>
    </source>
</evidence>
<dbReference type="PROSITE" id="PS51257">
    <property type="entry name" value="PROKAR_LIPOPROTEIN"/>
    <property type="match status" value="1"/>
</dbReference>
<accession>A0A1H9R778</accession>
<dbReference type="InterPro" id="IPR006127">
    <property type="entry name" value="ZnuA-like"/>
</dbReference>
<evidence type="ECO:0000256" key="3">
    <source>
        <dbReference type="ARBA" id="ARBA00022729"/>
    </source>
</evidence>
<feature type="signal peptide" evidence="5">
    <location>
        <begin position="1"/>
        <end position="22"/>
    </location>
</feature>
<dbReference type="Proteomes" id="UP000199128">
    <property type="component" value="Unassembled WGS sequence"/>
</dbReference>
<dbReference type="GO" id="GO:0007155">
    <property type="term" value="P:cell adhesion"/>
    <property type="evidence" value="ECO:0007669"/>
    <property type="project" value="InterPro"/>
</dbReference>
<dbReference type="SUPFAM" id="SSF53807">
    <property type="entry name" value="Helical backbone' metal receptor"/>
    <property type="match status" value="1"/>
</dbReference>
<dbReference type="CDD" id="cd01017">
    <property type="entry name" value="AdcA"/>
    <property type="match status" value="1"/>
</dbReference>
<dbReference type="PANTHER" id="PTHR42953:SF3">
    <property type="entry name" value="HIGH-AFFINITY ZINC UPTAKE SYSTEM PROTEIN ZNUA"/>
    <property type="match status" value="1"/>
</dbReference>